<organism evidence="10 11">
    <name type="scientific">Leptospira fainei serovar Hurstbridge str. BUT 6</name>
    <dbReference type="NCBI Taxonomy" id="1193011"/>
    <lineage>
        <taxon>Bacteria</taxon>
        <taxon>Pseudomonadati</taxon>
        <taxon>Spirochaetota</taxon>
        <taxon>Spirochaetia</taxon>
        <taxon>Leptospirales</taxon>
        <taxon>Leptospiraceae</taxon>
        <taxon>Leptospira</taxon>
    </lineage>
</organism>
<keyword evidence="5 9" id="KW-0169">Cobalamin biosynthesis</keyword>
<comment type="caution">
    <text evidence="9">Lacks conserved residue(s) required for the propagation of feature annotation.</text>
</comment>
<proteinExistence type="inferred from homology"/>
<name>S3W2A6_9LEPT</name>
<gene>
    <name evidence="9 10" type="primary">cobD</name>
    <name evidence="10" type="ORF">LEP1GSC058_3741</name>
</gene>
<evidence type="ECO:0000256" key="1">
    <source>
        <dbReference type="ARBA" id="ARBA00004651"/>
    </source>
</evidence>
<evidence type="ECO:0000256" key="6">
    <source>
        <dbReference type="ARBA" id="ARBA00022692"/>
    </source>
</evidence>
<comment type="function">
    <text evidence="9">Converts cobyric acid to cobinamide by the addition of aminopropanol on the F carboxylic group.</text>
</comment>
<feature type="transmembrane region" description="Helical" evidence="9">
    <location>
        <begin position="76"/>
        <end position="96"/>
    </location>
</feature>
<keyword evidence="7 9" id="KW-1133">Transmembrane helix</keyword>
<keyword evidence="4 9" id="KW-1003">Cell membrane</keyword>
<dbReference type="PANTHER" id="PTHR34308">
    <property type="entry name" value="COBALAMIN BIOSYNTHESIS PROTEIN CBIB"/>
    <property type="match status" value="1"/>
</dbReference>
<dbReference type="OrthoDB" id="9811967at2"/>
<keyword evidence="10" id="KW-0436">Ligase</keyword>
<dbReference type="GO" id="GO:0009236">
    <property type="term" value="P:cobalamin biosynthetic process"/>
    <property type="evidence" value="ECO:0007669"/>
    <property type="project" value="UniProtKB-UniRule"/>
</dbReference>
<dbReference type="AlphaFoldDB" id="S3W2A6"/>
<evidence type="ECO:0000256" key="2">
    <source>
        <dbReference type="ARBA" id="ARBA00004953"/>
    </source>
</evidence>
<sequence>MTFEIVIVASVLADLIFGDPRWMPHPVRWIGKFSRFIEKFSRSRFRSPFWAGVFASCSVYLFSFSIPYAIGKVIANFSSIAESIFSIFIIYTTIALRDLLNHSKAVYNALRSEDLSIAREKVSLIVGRDTQNLSRPEIVRACVESVAESLVDGVTAPLFFAIFGGPAWAVLYKSVNTLDSLFGHKNQLYEKFGTFPARVDDCANFLPARLTAPFVSLTSVILFMNPVRSFRILLRDGRKHPSPNSGLSEAAVAGALGIRLGGINYYQGIKSEKPFLGDAKESLSSVHILQANRIIFITSILCGIFFLVTHRLIESI</sequence>
<evidence type="ECO:0000256" key="9">
    <source>
        <dbReference type="HAMAP-Rule" id="MF_00024"/>
    </source>
</evidence>
<feature type="transmembrane region" description="Helical" evidence="9">
    <location>
        <begin position="49"/>
        <end position="70"/>
    </location>
</feature>
<keyword evidence="11" id="KW-1185">Reference proteome</keyword>
<comment type="caution">
    <text evidence="10">The sequence shown here is derived from an EMBL/GenBank/DDBJ whole genome shotgun (WGS) entry which is preliminary data.</text>
</comment>
<dbReference type="GO" id="GO:0015420">
    <property type="term" value="F:ABC-type vitamin B12 transporter activity"/>
    <property type="evidence" value="ECO:0007669"/>
    <property type="project" value="UniProtKB-UniRule"/>
</dbReference>
<comment type="pathway">
    <text evidence="2 9">Cofactor biosynthesis; adenosylcobalamin biosynthesis.</text>
</comment>
<dbReference type="GO" id="GO:0005886">
    <property type="term" value="C:plasma membrane"/>
    <property type="evidence" value="ECO:0007669"/>
    <property type="project" value="UniProtKB-SubCell"/>
</dbReference>
<dbReference type="HAMAP" id="MF_00024">
    <property type="entry name" value="CobD_CbiB"/>
    <property type="match status" value="1"/>
</dbReference>
<dbReference type="NCBIfam" id="TIGR00380">
    <property type="entry name" value="cobal_cbiB"/>
    <property type="match status" value="1"/>
</dbReference>
<keyword evidence="6 9" id="KW-0812">Transmembrane</keyword>
<feature type="transmembrane region" description="Helical" evidence="9">
    <location>
        <begin position="294"/>
        <end position="313"/>
    </location>
</feature>
<comment type="similarity">
    <text evidence="3 9">Belongs to the CobD/CbiB family.</text>
</comment>
<dbReference type="PANTHER" id="PTHR34308:SF1">
    <property type="entry name" value="COBALAMIN BIOSYNTHESIS PROTEIN CBIB"/>
    <property type="match status" value="1"/>
</dbReference>
<evidence type="ECO:0000313" key="11">
    <source>
        <dbReference type="Proteomes" id="UP000014540"/>
    </source>
</evidence>
<evidence type="ECO:0000256" key="4">
    <source>
        <dbReference type="ARBA" id="ARBA00022475"/>
    </source>
</evidence>
<dbReference type="Proteomes" id="UP000014540">
    <property type="component" value="Unassembled WGS sequence"/>
</dbReference>
<dbReference type="Pfam" id="PF03186">
    <property type="entry name" value="CobD_Cbib"/>
    <property type="match status" value="1"/>
</dbReference>
<dbReference type="STRING" id="1193011.LEP1GSC058_3741"/>
<reference evidence="10" key="1">
    <citation type="submission" date="2013-04" db="EMBL/GenBank/DDBJ databases">
        <authorList>
            <person name="Harkins D.M."/>
            <person name="Durkin A.S."/>
            <person name="Selengut J.D."/>
            <person name="Sanka R."/>
            <person name="DePew J."/>
            <person name="Purushe J."/>
            <person name="Ahmed A."/>
            <person name="van der Linden H."/>
            <person name="Goris M.G.A."/>
            <person name="Hartskeerl R.A."/>
            <person name="Vinetz J.M."/>
            <person name="Sutton G.G."/>
            <person name="Nelson W.C."/>
            <person name="Fouts D.E."/>
        </authorList>
    </citation>
    <scope>NUCLEOTIDE SEQUENCE [LARGE SCALE GENOMIC DNA]</scope>
    <source>
        <strain evidence="10">BUT 6</strain>
    </source>
</reference>
<dbReference type="GO" id="GO:0016874">
    <property type="term" value="F:ligase activity"/>
    <property type="evidence" value="ECO:0007669"/>
    <property type="project" value="UniProtKB-KW"/>
</dbReference>
<dbReference type="RefSeq" id="WP_016550884.1">
    <property type="nucleotide sequence ID" value="NZ_AKWZ02000010.1"/>
</dbReference>
<evidence type="ECO:0000256" key="8">
    <source>
        <dbReference type="ARBA" id="ARBA00023136"/>
    </source>
</evidence>
<evidence type="ECO:0000256" key="7">
    <source>
        <dbReference type="ARBA" id="ARBA00022989"/>
    </source>
</evidence>
<evidence type="ECO:0000256" key="5">
    <source>
        <dbReference type="ARBA" id="ARBA00022573"/>
    </source>
</evidence>
<dbReference type="UniPathway" id="UPA00148"/>
<evidence type="ECO:0000313" key="10">
    <source>
        <dbReference type="EMBL" id="EPG74432.1"/>
    </source>
</evidence>
<protein>
    <recommendedName>
        <fullName evidence="9">Cobalamin biosynthesis protein CobD</fullName>
    </recommendedName>
</protein>
<comment type="subcellular location">
    <subcellularLocation>
        <location evidence="1 9">Cell membrane</location>
        <topology evidence="1 9">Multi-pass membrane protein</topology>
    </subcellularLocation>
</comment>
<dbReference type="GO" id="GO:0048472">
    <property type="term" value="F:threonine-phosphate decarboxylase activity"/>
    <property type="evidence" value="ECO:0007669"/>
    <property type="project" value="InterPro"/>
</dbReference>
<keyword evidence="8 9" id="KW-0472">Membrane</keyword>
<dbReference type="InterPro" id="IPR004485">
    <property type="entry name" value="Cobalamin_biosynth_CobD/CbiB"/>
</dbReference>
<dbReference type="EMBL" id="AKWZ02000010">
    <property type="protein sequence ID" value="EPG74432.1"/>
    <property type="molecule type" value="Genomic_DNA"/>
</dbReference>
<evidence type="ECO:0000256" key="3">
    <source>
        <dbReference type="ARBA" id="ARBA00006263"/>
    </source>
</evidence>
<accession>S3W2A6</accession>